<evidence type="ECO:0000259" key="2">
    <source>
        <dbReference type="Pfam" id="PF07619"/>
    </source>
</evidence>
<keyword evidence="6" id="KW-1185">Reference proteome</keyword>
<evidence type="ECO:0000313" key="5">
    <source>
        <dbReference type="EMBL" id="PHQ37306.1"/>
    </source>
</evidence>
<evidence type="ECO:0000259" key="4">
    <source>
        <dbReference type="Pfam" id="PF20407"/>
    </source>
</evidence>
<accession>A0A2G1WE69</accession>
<dbReference type="InterPro" id="IPR046518">
    <property type="entry name" value="DUF1583_N"/>
</dbReference>
<dbReference type="Pfam" id="PF07622">
    <property type="entry name" value="DUF1583"/>
    <property type="match status" value="1"/>
</dbReference>
<feature type="domain" description="DUF1581" evidence="2">
    <location>
        <begin position="383"/>
        <end position="464"/>
    </location>
</feature>
<feature type="domain" description="DUF1583" evidence="3">
    <location>
        <begin position="635"/>
        <end position="869"/>
    </location>
</feature>
<organism evidence="5 6">
    <name type="scientific">Rhodopirellula bahusiensis</name>
    <dbReference type="NCBI Taxonomy" id="2014065"/>
    <lineage>
        <taxon>Bacteria</taxon>
        <taxon>Pseudomonadati</taxon>
        <taxon>Planctomycetota</taxon>
        <taxon>Planctomycetia</taxon>
        <taxon>Pirellulales</taxon>
        <taxon>Pirellulaceae</taxon>
        <taxon>Rhodopirellula</taxon>
    </lineage>
</organism>
<evidence type="ECO:0000313" key="6">
    <source>
        <dbReference type="Proteomes" id="UP000225740"/>
    </source>
</evidence>
<reference evidence="5 6" key="1">
    <citation type="submission" date="2017-06" db="EMBL/GenBank/DDBJ databases">
        <title>Description of Rhodopirellula bahusiensis sp. nov.</title>
        <authorList>
            <person name="Kizina J."/>
            <person name="Harder J."/>
        </authorList>
    </citation>
    <scope>NUCLEOTIDE SEQUENCE [LARGE SCALE GENOMIC DNA]</scope>
    <source>
        <strain evidence="5 6">SWK21</strain>
    </source>
</reference>
<protein>
    <submittedName>
        <fullName evidence="5">Uncharacterized protein</fullName>
    </submittedName>
</protein>
<evidence type="ECO:0000259" key="3">
    <source>
        <dbReference type="Pfam" id="PF07622"/>
    </source>
</evidence>
<proteinExistence type="predicted"/>
<name>A0A2G1WE69_9BACT</name>
<feature type="region of interest" description="Disordered" evidence="1">
    <location>
        <begin position="1088"/>
        <end position="1122"/>
    </location>
</feature>
<feature type="domain" description="DUF1583" evidence="4">
    <location>
        <begin position="487"/>
        <end position="628"/>
    </location>
</feature>
<dbReference type="OrthoDB" id="236068at2"/>
<dbReference type="Pfam" id="PF20407">
    <property type="entry name" value="DUF1583_N"/>
    <property type="match status" value="1"/>
</dbReference>
<feature type="compositionally biased region" description="Low complexity" evidence="1">
    <location>
        <begin position="1088"/>
        <end position="1097"/>
    </location>
</feature>
<comment type="caution">
    <text evidence="5">The sequence shown here is derived from an EMBL/GenBank/DDBJ whole genome shotgun (WGS) entry which is preliminary data.</text>
</comment>
<evidence type="ECO:0000256" key="1">
    <source>
        <dbReference type="SAM" id="MobiDB-lite"/>
    </source>
</evidence>
<feature type="compositionally biased region" description="Polar residues" evidence="1">
    <location>
        <begin position="1109"/>
        <end position="1122"/>
    </location>
</feature>
<dbReference type="InterPro" id="IPR022660">
    <property type="entry name" value="DUF1581"/>
</dbReference>
<dbReference type="Proteomes" id="UP000225740">
    <property type="component" value="Unassembled WGS sequence"/>
</dbReference>
<sequence length="1133" mass="125173">MRFETLFVESRNAVWMVVRMSACVAVLFLPSDGRSADPVKSGERVSDAASLNHLFGEGVIQENAVEFLSRIRELTPAQQYQELRQWVLPGKGHEIRVGGSIARPAGKTSDVADRHWTTLSEYPESGWIHCPAREMVALATQLNFQSELKSQIAELQPVGEQQIQAKETLSTLLAIAASDREDVLQRLTERFAKNRHWQDLNAAELWWSDLIILWAAVENPATTDLVIEELFGAFSGLRDYIPDSEFDLTADYLCLLFGYCSARTHDSLASVPDSFDVFSRVDAASHGRGSVLPRFAMHDQGVVKVSGHELDYLVYRNPLVGDYEAVAEVSTLNGAFSEIMAGGLAANPSDSRPISSVGSFAKGNWEVPVDEPIEPLSGESFVRVTSSAGKLEHFFNGRRVLVDSSRNASAPWVGIRGWRRSKGHISDLRITGQPGDPGAIDLLSDPSLRGWASYYDADENNGLGIWKAKELGDVLHLTSERTGGCLGSHDEDLLYYVRPIVWDARINYEFLCDEDSYAVHPCIGRTAFLITSSGVSLHEITDGLFQKTPLRPDNMKATAGGTTPGLVKGWNRAEVQFRGNRVAVLLNGKRIAERQIDVDESRTFGFFHFRDQTRAVVRNLHLSGDWTKSLPDLQEQSLASEMVKDLEAAAEALPEKWTHDFRNGIPEDSFIVDGRADRLSQLPDGIHMVRATPSDKTAIRLSGIVDGDFEITFGFKDLQIGDEEPTWHCGLGMTVQLDNGHRSCLDVCIRRDRLSGLPDVAFVHNTKNPGGGYKWVRGWTRRELSTSGRLRLVRRGGTIYGLFAQGDSSQFRLIGSTEIPLGPVPPLGFYNYSVGGKGMSVRGTWTDLTIRADTIDLQSAESPFTLENLNRARDEMHALDLNLTKQAMLNGEWIVADGPAESINDTSDGLLFTALGGAETAERVAILKPLQHTVAADIQAEFSIIKAVGNRESGMTTEAVIGMHLSEIGTVEFDPLHLTVTEATLITRYEPDGRIELRPRIVARNQDGKTIYQPLRSLIVESPGQLRIALRDQALHFLYQVDGSENETLVAVHKLKRKTVATKAETWFIGGLNNGEMRAVLKRMSIHTDPSTPTTDSWTAPFQAMPANAPSTANPPEDSVPSQIYNSIRNVFR</sequence>
<dbReference type="AlphaFoldDB" id="A0A2G1WE69"/>
<dbReference type="InterPro" id="IPR011475">
    <property type="entry name" value="DUF1583"/>
</dbReference>
<gene>
    <name evidence="5" type="ORF">CEE69_01325</name>
</gene>
<dbReference type="EMBL" id="NIZW01000001">
    <property type="protein sequence ID" value="PHQ37306.1"/>
    <property type="molecule type" value="Genomic_DNA"/>
</dbReference>
<dbReference type="Pfam" id="PF07619">
    <property type="entry name" value="DUF1581"/>
    <property type="match status" value="1"/>
</dbReference>